<evidence type="ECO:0000259" key="3">
    <source>
        <dbReference type="Pfam" id="PF12937"/>
    </source>
</evidence>
<dbReference type="Proteomes" id="UP001161247">
    <property type="component" value="Chromosome 8"/>
</dbReference>
<evidence type="ECO:0000313" key="5">
    <source>
        <dbReference type="Proteomes" id="UP001161247"/>
    </source>
</evidence>
<feature type="domain" description="F-box" evidence="3">
    <location>
        <begin position="53"/>
        <end position="96"/>
    </location>
</feature>
<dbReference type="SUPFAM" id="SSF81383">
    <property type="entry name" value="F-box domain"/>
    <property type="match status" value="1"/>
</dbReference>
<dbReference type="InterPro" id="IPR001810">
    <property type="entry name" value="F-box_dom"/>
</dbReference>
<dbReference type="SUPFAM" id="SSF50978">
    <property type="entry name" value="WD40 repeat-like"/>
    <property type="match status" value="1"/>
</dbReference>
<dbReference type="InterPro" id="IPR000007">
    <property type="entry name" value="Tubby_C"/>
</dbReference>
<dbReference type="SUPFAM" id="SSF54518">
    <property type="entry name" value="Tubby C-terminal domain-like"/>
    <property type="match status" value="1"/>
</dbReference>
<proteinExistence type="inferred from homology"/>
<dbReference type="CDD" id="cd22153">
    <property type="entry name" value="F-box_AtTLP-like"/>
    <property type="match status" value="1"/>
</dbReference>
<feature type="domain" description="Tubby C-terminal" evidence="2">
    <location>
        <begin position="114"/>
        <end position="403"/>
    </location>
</feature>
<dbReference type="InterPro" id="IPR036322">
    <property type="entry name" value="WD40_repeat_dom_sf"/>
</dbReference>
<dbReference type="AlphaFoldDB" id="A0AAV1EA68"/>
<dbReference type="PANTHER" id="PTHR47467:SF1">
    <property type="entry name" value="WD40 REPEAT-CONTAINING PROTEIN"/>
    <property type="match status" value="1"/>
</dbReference>
<gene>
    <name evidence="4" type="ORF">OLC1_LOCUS22802</name>
</gene>
<sequence length="763" mass="84254">MSFRSIARDLRDSFGSLSRRSFDVRLPGHHRGKSQGAVHELHDHPLVIQTSCWASLPPELLRDVIKRLEASESTWPARKHVVACAAVCRSWREMCKELVQNPESSGKLTFPVSLKQPGPRDGTIQCFIKRDKANLTYHLYLCLSPALLVENGKFLLSAKRNRRTTCTEYVISMDADNISRSSSTYIGKLRSNFLGTKFIIYDTQPPYNNAQAAPSGRTSRRFHSTKVSPKVPAGKYNIAQVTYELNVLGTRGPRRMNCTMCSIPASALEPGGTVPGQPELLPRLLEDSFRSTSSSRYIDHSAEFSSSRFSDIIREGEEDDGKERPLVLRNKPPRWHEQLQCWCLNFRGRVTVASVKNFQLIAATQPAAGGPTAAQPAQSGSDHDKIILQFGKVGKDMFTMDYRLKDTSDNSDEVLTEVNGSKTGVIVVNHGCAEEVTENDSDSSYSCWVYIASGCLVYKVLISMDRSSVSQGKESLLIPETTEVLDSAIVNRCPHRSEIQSIVIAEAESSGCFILGSVDSYGHLIVSKLDDNAEDVDRFTFSVSPRDFGAGESSWAGLSFNPSQWSMAAVGRSFCKSIDVYDQDIHLRTLRPLWYPSSLVFMNDLYGGSEGSILAVAEGCQLSVWDLRIKENGGCVHRMAGSVGDIIYSVCTSSTGTIAAGGADRTVTVYDPRRWSPLSRWLTCSKYEITGLAFSSVDPDYIFVQGVDYEVLCGQWRKGNKAFSYRGDSNWLGFSKCANQDIVGGWCDSGNVFIADIGLLDTP</sequence>
<dbReference type="Gene3D" id="2.130.10.10">
    <property type="entry name" value="YVTN repeat-like/Quinoprotein amine dehydrogenase"/>
    <property type="match status" value="1"/>
</dbReference>
<dbReference type="PANTHER" id="PTHR47467">
    <property type="entry name" value="OS01G0867200 PROTEIN"/>
    <property type="match status" value="1"/>
</dbReference>
<accession>A0AAV1EA68</accession>
<dbReference type="InterPro" id="IPR015943">
    <property type="entry name" value="WD40/YVTN_repeat-like_dom_sf"/>
</dbReference>
<dbReference type="Pfam" id="PF12937">
    <property type="entry name" value="F-box-like"/>
    <property type="match status" value="1"/>
</dbReference>
<protein>
    <submittedName>
        <fullName evidence="4">OLC1v1017703C1</fullName>
    </submittedName>
</protein>
<dbReference type="InterPro" id="IPR036047">
    <property type="entry name" value="F-box-like_dom_sf"/>
</dbReference>
<reference evidence="4" key="1">
    <citation type="submission" date="2023-03" db="EMBL/GenBank/DDBJ databases">
        <authorList>
            <person name="Julca I."/>
        </authorList>
    </citation>
    <scope>NUCLEOTIDE SEQUENCE</scope>
</reference>
<dbReference type="PRINTS" id="PR01573">
    <property type="entry name" value="SUPERTUBBY"/>
</dbReference>
<evidence type="ECO:0000259" key="2">
    <source>
        <dbReference type="Pfam" id="PF01167"/>
    </source>
</evidence>
<evidence type="ECO:0000256" key="1">
    <source>
        <dbReference type="ARBA" id="ARBA00007129"/>
    </source>
</evidence>
<dbReference type="Pfam" id="PF01167">
    <property type="entry name" value="Tub"/>
    <property type="match status" value="1"/>
</dbReference>
<dbReference type="Gene3D" id="1.20.1280.50">
    <property type="match status" value="1"/>
</dbReference>
<dbReference type="Gene3D" id="3.20.90.10">
    <property type="entry name" value="Tubby Protein, Chain A"/>
    <property type="match status" value="1"/>
</dbReference>
<dbReference type="EMBL" id="OX459125">
    <property type="protein sequence ID" value="CAI9116530.1"/>
    <property type="molecule type" value="Genomic_DNA"/>
</dbReference>
<dbReference type="PROSITE" id="PS01200">
    <property type="entry name" value="TUB_1"/>
    <property type="match status" value="1"/>
</dbReference>
<dbReference type="FunFam" id="1.20.1280.50:FF:000047">
    <property type="entry name" value="Tubby-like F-box protein"/>
    <property type="match status" value="1"/>
</dbReference>
<comment type="similarity">
    <text evidence="1">Belongs to the TUB family.</text>
</comment>
<evidence type="ECO:0000313" key="4">
    <source>
        <dbReference type="EMBL" id="CAI9116530.1"/>
    </source>
</evidence>
<name>A0AAV1EA68_OLDCO</name>
<keyword evidence="5" id="KW-1185">Reference proteome</keyword>
<organism evidence="4 5">
    <name type="scientific">Oldenlandia corymbosa var. corymbosa</name>
    <dbReference type="NCBI Taxonomy" id="529605"/>
    <lineage>
        <taxon>Eukaryota</taxon>
        <taxon>Viridiplantae</taxon>
        <taxon>Streptophyta</taxon>
        <taxon>Embryophyta</taxon>
        <taxon>Tracheophyta</taxon>
        <taxon>Spermatophyta</taxon>
        <taxon>Magnoliopsida</taxon>
        <taxon>eudicotyledons</taxon>
        <taxon>Gunneridae</taxon>
        <taxon>Pentapetalae</taxon>
        <taxon>asterids</taxon>
        <taxon>lamiids</taxon>
        <taxon>Gentianales</taxon>
        <taxon>Rubiaceae</taxon>
        <taxon>Rubioideae</taxon>
        <taxon>Spermacoceae</taxon>
        <taxon>Hedyotis-Oldenlandia complex</taxon>
        <taxon>Oldenlandia</taxon>
    </lineage>
</organism>
<dbReference type="InterPro" id="IPR025659">
    <property type="entry name" value="Tubby-like_C"/>
</dbReference>
<dbReference type="InterPro" id="IPR018066">
    <property type="entry name" value="Tubby_C_CS"/>
</dbReference>